<keyword evidence="7" id="KW-0175">Coiled coil</keyword>
<proteinExistence type="predicted"/>
<dbReference type="Pfam" id="PF02518">
    <property type="entry name" value="HATPase_c"/>
    <property type="match status" value="1"/>
</dbReference>
<evidence type="ECO:0000259" key="9">
    <source>
        <dbReference type="Pfam" id="PF02518"/>
    </source>
</evidence>
<dbReference type="InterPro" id="IPR019734">
    <property type="entry name" value="TPR_rpt"/>
</dbReference>
<evidence type="ECO:0000256" key="5">
    <source>
        <dbReference type="ARBA" id="ARBA00023012"/>
    </source>
</evidence>
<keyword evidence="8" id="KW-0812">Transmembrane</keyword>
<dbReference type="InterPro" id="IPR003594">
    <property type="entry name" value="HATPase_dom"/>
</dbReference>
<keyword evidence="8" id="KW-1133">Transmembrane helix</keyword>
<evidence type="ECO:0000256" key="2">
    <source>
        <dbReference type="ARBA" id="ARBA00012438"/>
    </source>
</evidence>
<feature type="transmembrane region" description="Helical" evidence="8">
    <location>
        <begin position="330"/>
        <end position="350"/>
    </location>
</feature>
<evidence type="ECO:0000256" key="6">
    <source>
        <dbReference type="PROSITE-ProRule" id="PRU00339"/>
    </source>
</evidence>
<dbReference type="SMART" id="SM00028">
    <property type="entry name" value="TPR"/>
    <property type="match status" value="4"/>
</dbReference>
<evidence type="ECO:0000313" key="11">
    <source>
        <dbReference type="Proteomes" id="UP000812031"/>
    </source>
</evidence>
<evidence type="ECO:0000256" key="4">
    <source>
        <dbReference type="ARBA" id="ARBA00022777"/>
    </source>
</evidence>
<dbReference type="RefSeq" id="WP_219317550.1">
    <property type="nucleotide sequence ID" value="NZ_JAHWYN010000008.1"/>
</dbReference>
<gene>
    <name evidence="10" type="ORF">KZH69_11305</name>
</gene>
<dbReference type="EC" id="2.7.13.3" evidence="2"/>
<keyword evidence="4" id="KW-0418">Kinase</keyword>
<organism evidence="10 11">
    <name type="scientific">Flavobacterium taihuense</name>
    <dbReference type="NCBI Taxonomy" id="2857508"/>
    <lineage>
        <taxon>Bacteria</taxon>
        <taxon>Pseudomonadati</taxon>
        <taxon>Bacteroidota</taxon>
        <taxon>Flavobacteriia</taxon>
        <taxon>Flavobacteriales</taxon>
        <taxon>Flavobacteriaceae</taxon>
        <taxon>Flavobacterium</taxon>
    </lineage>
</organism>
<accession>A0ABS6XXJ7</accession>
<feature type="coiled-coil region" evidence="7">
    <location>
        <begin position="292"/>
        <end position="326"/>
    </location>
</feature>
<dbReference type="Proteomes" id="UP000812031">
    <property type="component" value="Unassembled WGS sequence"/>
</dbReference>
<sequence length="548" mass="63687">MSCNEKKVKQSESNNHSQYNTYLDLAENYSSKQHYDSAFYYYNKAKSICNVPQDNNKIIYTLLNIAILQQNQGDYSGCETSATEAISFFGKSTKSYYKCAIYNTLAINYQRLYDYENAVHYYSESLKLAEDELQKIILKNNIAVVYLEQQNYHKAILSLLPLSLKKETLENTENYARILDNLGFCYFRLKNLKSLHFLNQSLQIRDSIKDNIGLTKSYIHLSEYYKSKDPQLSYRYSRQAYDKATETNNVDDRLKSLTLLMQNSVGTDYKKHTETYLRINDSLTQARQKAKNQFAKIKYDSTEEKNENLKLKAQKTENLLQLEQQKNGNYVLSFLIFIGFISASFVFYYLKKERQKAIYESETRMSKKLHDELANDVYQTMTFAETQDLQDPIKKETLLGNLDKIYARTRNISRENSKIETGTKFGEELKEMVSAYSSDQIQVIIRDNGDINWLKIQPEKKIALHRVLQELMVNMKKHSQCSFAVVSFESTNKCIEINYSDNGIGIDSALILKNGLHNVENRIHAIKGTITFDKQTNKGFKVKITIPK</sequence>
<comment type="caution">
    <text evidence="10">The sequence shown here is derived from an EMBL/GenBank/DDBJ whole genome shotgun (WGS) entry which is preliminary data.</text>
</comment>
<dbReference type="EMBL" id="JAHWYN010000008">
    <property type="protein sequence ID" value="MBW4361072.1"/>
    <property type="molecule type" value="Genomic_DNA"/>
</dbReference>
<comment type="catalytic activity">
    <reaction evidence="1">
        <text>ATP + protein L-histidine = ADP + protein N-phospho-L-histidine.</text>
        <dbReference type="EC" id="2.7.13.3"/>
    </reaction>
</comment>
<keyword evidence="6" id="KW-0802">TPR repeat</keyword>
<keyword evidence="8" id="KW-0472">Membrane</keyword>
<feature type="domain" description="Histidine kinase/HSP90-like ATPase" evidence="9">
    <location>
        <begin position="461"/>
        <end position="547"/>
    </location>
</feature>
<keyword evidence="11" id="KW-1185">Reference proteome</keyword>
<reference evidence="10 11" key="1">
    <citation type="submission" date="2021-07" db="EMBL/GenBank/DDBJ databases">
        <title>Flavobacterium sp. nov. isolated from sediment on the Taihu Lake.</title>
        <authorList>
            <person name="Qu J.-H."/>
        </authorList>
    </citation>
    <scope>NUCLEOTIDE SEQUENCE [LARGE SCALE GENOMIC DNA]</scope>
    <source>
        <strain evidence="10 11">NAS39</strain>
    </source>
</reference>
<dbReference type="PANTHER" id="PTHR24421">
    <property type="entry name" value="NITRATE/NITRITE SENSOR PROTEIN NARX-RELATED"/>
    <property type="match status" value="1"/>
</dbReference>
<protein>
    <recommendedName>
        <fullName evidence="2">histidine kinase</fullName>
        <ecNumber evidence="2">2.7.13.3</ecNumber>
    </recommendedName>
</protein>
<keyword evidence="3" id="KW-0808">Transferase</keyword>
<dbReference type="PANTHER" id="PTHR24421:SF10">
    <property type="entry name" value="NITRATE_NITRITE SENSOR PROTEIN NARQ"/>
    <property type="match status" value="1"/>
</dbReference>
<dbReference type="PROSITE" id="PS50005">
    <property type="entry name" value="TPR"/>
    <property type="match status" value="1"/>
</dbReference>
<evidence type="ECO:0000256" key="3">
    <source>
        <dbReference type="ARBA" id="ARBA00022679"/>
    </source>
</evidence>
<name>A0ABS6XXJ7_9FLAO</name>
<evidence type="ECO:0000256" key="1">
    <source>
        <dbReference type="ARBA" id="ARBA00000085"/>
    </source>
</evidence>
<evidence type="ECO:0000256" key="7">
    <source>
        <dbReference type="SAM" id="Coils"/>
    </source>
</evidence>
<feature type="repeat" description="TPR" evidence="6">
    <location>
        <begin position="99"/>
        <end position="132"/>
    </location>
</feature>
<dbReference type="InterPro" id="IPR050482">
    <property type="entry name" value="Sensor_HK_TwoCompSys"/>
</dbReference>
<evidence type="ECO:0000256" key="8">
    <source>
        <dbReference type="SAM" id="Phobius"/>
    </source>
</evidence>
<dbReference type="CDD" id="cd16917">
    <property type="entry name" value="HATPase_UhpB-NarQ-NarX-like"/>
    <property type="match status" value="1"/>
</dbReference>
<keyword evidence="5" id="KW-0902">Two-component regulatory system</keyword>
<evidence type="ECO:0000313" key="10">
    <source>
        <dbReference type="EMBL" id="MBW4361072.1"/>
    </source>
</evidence>